<sequence length="478" mass="51453">MTGDTSINRAGEAGALWGGRFAGGPSPELARLSKSTHFDWQLAGYDIRGSRAHARALAAAGYLTEDELAGMLAGLDTLDEAVNDGRFQPAATDEDVHSALERGLIDIVGTELGGKLRAGRSRNDQVATLVRMLLRDHAAVIARLVVDLIDALAAQAEANETAIMPGRTHLQHAQPVLLAHHLFAHCWPLVRDLERFTDWNKRANFSPYGSGALAGNTLGLDATLIATELGFGAVVENSIDGTASRDLVAEFAYITAQIGIDLSRLAEEIILWNTREFGFVTLHDSYSTGSSIMPQKKNPDIAELARGKSGRLIGNLTGLLTTLKGLPLAYNRDLQEDKEPVFDSIETLEVLLPAFTGMIATITFHTDRMAELAPQGFSLATDVAEWLVKRHVSFRDAHEITGTLVKVAEAQGLDLHEIDDAGLAEISPHLVPEVREVLTIQGSVNRRDGQAGTAPVRVAEQRAALVARVHSLATALAR</sequence>
<feature type="domain" description="Argininosuccinate lyase C-terminal" evidence="8">
    <location>
        <begin position="377"/>
        <end position="445"/>
    </location>
</feature>
<keyword evidence="6" id="KW-0963">Cytoplasm</keyword>
<dbReference type="OrthoDB" id="9769623at2"/>
<evidence type="ECO:0000256" key="5">
    <source>
        <dbReference type="ARBA" id="ARBA00023239"/>
    </source>
</evidence>
<dbReference type="Proteomes" id="UP000237104">
    <property type="component" value="Unassembled WGS sequence"/>
</dbReference>
<keyword evidence="5 6" id="KW-0456">Lyase</keyword>
<dbReference type="PROSITE" id="PS00163">
    <property type="entry name" value="FUMARATE_LYASES"/>
    <property type="match status" value="1"/>
</dbReference>
<evidence type="ECO:0000256" key="2">
    <source>
        <dbReference type="ARBA" id="ARBA00012338"/>
    </source>
</evidence>
<feature type="domain" description="Fumarate lyase N-terminal" evidence="7">
    <location>
        <begin position="29"/>
        <end position="314"/>
    </location>
</feature>
<comment type="subcellular location">
    <subcellularLocation>
        <location evidence="6">Cytoplasm</location>
    </subcellularLocation>
</comment>
<dbReference type="GO" id="GO:0005829">
    <property type="term" value="C:cytosol"/>
    <property type="evidence" value="ECO:0007669"/>
    <property type="project" value="TreeGrafter"/>
</dbReference>
<dbReference type="Gene3D" id="1.10.40.30">
    <property type="entry name" value="Fumarase/aspartase (C-terminal domain)"/>
    <property type="match status" value="1"/>
</dbReference>
<evidence type="ECO:0000313" key="10">
    <source>
        <dbReference type="Proteomes" id="UP000237104"/>
    </source>
</evidence>
<dbReference type="InterPro" id="IPR024083">
    <property type="entry name" value="Fumarase/histidase_N"/>
</dbReference>
<dbReference type="FunFam" id="1.20.200.10:FF:000015">
    <property type="entry name" value="argininosuccinate lyase isoform X2"/>
    <property type="match status" value="1"/>
</dbReference>
<protein>
    <recommendedName>
        <fullName evidence="2 6">Argininosuccinate lyase</fullName>
        <shortName evidence="6">ASAL</shortName>
        <ecNumber evidence="2 6">4.3.2.1</ecNumber>
    </recommendedName>
    <alternativeName>
        <fullName evidence="6">Arginosuccinase</fullName>
    </alternativeName>
</protein>
<evidence type="ECO:0000259" key="7">
    <source>
        <dbReference type="Pfam" id="PF00206"/>
    </source>
</evidence>
<dbReference type="InterPro" id="IPR009049">
    <property type="entry name" value="Argininosuccinate_lyase"/>
</dbReference>
<comment type="catalytic activity">
    <reaction evidence="6">
        <text>2-(N(omega)-L-arginino)succinate = fumarate + L-arginine</text>
        <dbReference type="Rhea" id="RHEA:24020"/>
        <dbReference type="ChEBI" id="CHEBI:29806"/>
        <dbReference type="ChEBI" id="CHEBI:32682"/>
        <dbReference type="ChEBI" id="CHEBI:57472"/>
        <dbReference type="EC" id="4.3.2.1"/>
    </reaction>
</comment>
<dbReference type="GO" id="GO:0004056">
    <property type="term" value="F:argininosuccinate lyase activity"/>
    <property type="evidence" value="ECO:0007669"/>
    <property type="project" value="UniProtKB-UniRule"/>
</dbReference>
<dbReference type="Pfam" id="PF00206">
    <property type="entry name" value="Lyase_1"/>
    <property type="match status" value="1"/>
</dbReference>
<dbReference type="PANTHER" id="PTHR43814">
    <property type="entry name" value="ARGININOSUCCINATE LYASE"/>
    <property type="match status" value="1"/>
</dbReference>
<evidence type="ECO:0000256" key="3">
    <source>
        <dbReference type="ARBA" id="ARBA00022571"/>
    </source>
</evidence>
<name>A0A2S3ZQX1_9MICO</name>
<dbReference type="FunFam" id="1.10.40.30:FF:000001">
    <property type="entry name" value="Argininosuccinate lyase"/>
    <property type="match status" value="1"/>
</dbReference>
<dbReference type="EMBL" id="PPXF01000007">
    <property type="protein sequence ID" value="POH71499.1"/>
    <property type="molecule type" value="Genomic_DNA"/>
</dbReference>
<dbReference type="EC" id="4.3.2.1" evidence="2 6"/>
<dbReference type="InterPro" id="IPR020557">
    <property type="entry name" value="Fumarate_lyase_CS"/>
</dbReference>
<evidence type="ECO:0000256" key="4">
    <source>
        <dbReference type="ARBA" id="ARBA00022605"/>
    </source>
</evidence>
<comment type="caution">
    <text evidence="9">The sequence shown here is derived from an EMBL/GenBank/DDBJ whole genome shotgun (WGS) entry which is preliminary data.</text>
</comment>
<evidence type="ECO:0000259" key="8">
    <source>
        <dbReference type="Pfam" id="PF14698"/>
    </source>
</evidence>
<dbReference type="PANTHER" id="PTHR43814:SF1">
    <property type="entry name" value="ARGININOSUCCINATE LYASE"/>
    <property type="match status" value="1"/>
</dbReference>
<dbReference type="Gene3D" id="1.10.275.10">
    <property type="entry name" value="Fumarase/aspartase (N-terminal domain)"/>
    <property type="match status" value="1"/>
</dbReference>
<evidence type="ECO:0000256" key="1">
    <source>
        <dbReference type="ARBA" id="ARBA00004941"/>
    </source>
</evidence>
<dbReference type="UniPathway" id="UPA00068">
    <property type="reaction ID" value="UER00114"/>
</dbReference>
<dbReference type="InterPro" id="IPR022761">
    <property type="entry name" value="Fumarate_lyase_N"/>
</dbReference>
<comment type="pathway">
    <text evidence="1 6">Amino-acid biosynthesis; L-arginine biosynthesis; L-arginine from L-ornithine and carbamoyl phosphate: step 3/3.</text>
</comment>
<organism evidence="9 10">
    <name type="scientific">Cryobacterium zongtaii</name>
    <dbReference type="NCBI Taxonomy" id="1259217"/>
    <lineage>
        <taxon>Bacteria</taxon>
        <taxon>Bacillati</taxon>
        <taxon>Actinomycetota</taxon>
        <taxon>Actinomycetes</taxon>
        <taxon>Micrococcales</taxon>
        <taxon>Microbacteriaceae</taxon>
        <taxon>Cryobacterium</taxon>
    </lineage>
</organism>
<evidence type="ECO:0000313" key="9">
    <source>
        <dbReference type="EMBL" id="POH71499.1"/>
    </source>
</evidence>
<dbReference type="CDD" id="cd01359">
    <property type="entry name" value="Argininosuccinate_lyase"/>
    <property type="match status" value="1"/>
</dbReference>
<dbReference type="HAMAP" id="MF_00006">
    <property type="entry name" value="Arg_succ_lyase"/>
    <property type="match status" value="1"/>
</dbReference>
<dbReference type="PRINTS" id="PR00149">
    <property type="entry name" value="FUMRATELYASE"/>
</dbReference>
<dbReference type="InterPro" id="IPR008948">
    <property type="entry name" value="L-Aspartase-like"/>
</dbReference>
<reference evidence="9 10" key="1">
    <citation type="submission" date="2018-01" db="EMBL/GenBank/DDBJ databases">
        <title>Cryobacterium sp. nov., from glaciers in China.</title>
        <authorList>
            <person name="Liu Q."/>
            <person name="Xin Y.-H."/>
        </authorList>
    </citation>
    <scope>NUCLEOTIDE SEQUENCE [LARGE SCALE GENOMIC DNA]</scope>
    <source>
        <strain evidence="9 10">TMB1-8</strain>
    </source>
</reference>
<proteinExistence type="inferred from homology"/>
<keyword evidence="4 6" id="KW-0028">Amino-acid biosynthesis</keyword>
<dbReference type="NCBIfam" id="TIGR00838">
    <property type="entry name" value="argH"/>
    <property type="match status" value="1"/>
</dbReference>
<comment type="similarity">
    <text evidence="6">Belongs to the lyase 1 family. Argininosuccinate lyase subfamily.</text>
</comment>
<evidence type="ECO:0000256" key="6">
    <source>
        <dbReference type="HAMAP-Rule" id="MF_00006"/>
    </source>
</evidence>
<dbReference type="InterPro" id="IPR000362">
    <property type="entry name" value="Fumarate_lyase_fam"/>
</dbReference>
<dbReference type="AlphaFoldDB" id="A0A2S3ZQX1"/>
<gene>
    <name evidence="6 9" type="primary">argH</name>
    <name evidence="9" type="ORF">C3B59_00535</name>
</gene>
<dbReference type="GO" id="GO:0042450">
    <property type="term" value="P:L-arginine biosynthetic process via ornithine"/>
    <property type="evidence" value="ECO:0007669"/>
    <property type="project" value="UniProtKB-UniRule"/>
</dbReference>
<accession>A0A2S3ZQX1</accession>
<dbReference type="RefSeq" id="WP_103429562.1">
    <property type="nucleotide sequence ID" value="NZ_PPXF01000007.1"/>
</dbReference>
<dbReference type="InterPro" id="IPR029419">
    <property type="entry name" value="Arg_succ_lyase_C"/>
</dbReference>
<dbReference type="Pfam" id="PF14698">
    <property type="entry name" value="ASL_C2"/>
    <property type="match status" value="1"/>
</dbReference>
<keyword evidence="3 6" id="KW-0055">Arginine biosynthesis</keyword>
<dbReference type="Gene3D" id="1.20.200.10">
    <property type="entry name" value="Fumarase/aspartase (Central domain)"/>
    <property type="match status" value="1"/>
</dbReference>
<dbReference type="SUPFAM" id="SSF48557">
    <property type="entry name" value="L-aspartase-like"/>
    <property type="match status" value="1"/>
</dbReference>
<dbReference type="PRINTS" id="PR00145">
    <property type="entry name" value="ARGSUCLYASE"/>
</dbReference>